<evidence type="ECO:0000313" key="4">
    <source>
        <dbReference type="Proteomes" id="UP000308697"/>
    </source>
</evidence>
<evidence type="ECO:0000313" key="3">
    <source>
        <dbReference type="EMBL" id="TJZ56915.1"/>
    </source>
</evidence>
<feature type="transmembrane region" description="Helical" evidence="2">
    <location>
        <begin position="197"/>
        <end position="220"/>
    </location>
</feature>
<sequence>MATPPPPHGTGPYAGPQPPGPYISPQAPQISGPYAPQQAPGVGEPYAPQAPYAAPQAGTPYPQQSGPYTAPPQAGPYPPQPHGLYAPSPGSPACGICGALPAVPATVRGHQGFLVLMRFLSRRGAFCRDCGLASVRDMSAKTLWQGWWGPLSVAITPLTLLMNIGPAGRFRKLAAPTGGFRPPLDPGKTLLRRPEALLFLVPMVFVAVAIPVLMVIGLLAGGDQGRAGPGVEKAPTLAIGACVRNDGDWEDQDLQVTDCGATDAQYKVTRRLEKAGSTCADGELYAHLKYGPGGTTVSCLKPLR</sequence>
<accession>A0A4U0NQZ8</accession>
<dbReference type="OrthoDB" id="3298677at2"/>
<gene>
    <name evidence="3" type="ORF">FCH28_05310</name>
</gene>
<dbReference type="AlphaFoldDB" id="A0A4U0NQZ8"/>
<evidence type="ECO:0000256" key="1">
    <source>
        <dbReference type="SAM" id="MobiDB-lite"/>
    </source>
</evidence>
<feature type="compositionally biased region" description="Pro residues" evidence="1">
    <location>
        <begin position="69"/>
        <end position="81"/>
    </location>
</feature>
<protein>
    <recommendedName>
        <fullName evidence="5">Toxin-antitoxin system, toxin component</fullName>
    </recommendedName>
</protein>
<proteinExistence type="predicted"/>
<feature type="region of interest" description="Disordered" evidence="1">
    <location>
        <begin position="1"/>
        <end position="85"/>
    </location>
</feature>
<name>A0A4U0NQZ8_9ACTN</name>
<organism evidence="3 4">
    <name type="scientific">Streptomyces piniterrae</name>
    <dbReference type="NCBI Taxonomy" id="2571125"/>
    <lineage>
        <taxon>Bacteria</taxon>
        <taxon>Bacillati</taxon>
        <taxon>Actinomycetota</taxon>
        <taxon>Actinomycetes</taxon>
        <taxon>Kitasatosporales</taxon>
        <taxon>Streptomycetaceae</taxon>
        <taxon>Streptomyces</taxon>
    </lineage>
</organism>
<feature type="compositionally biased region" description="Pro residues" evidence="1">
    <location>
        <begin position="1"/>
        <end position="22"/>
    </location>
</feature>
<evidence type="ECO:0008006" key="5">
    <source>
        <dbReference type="Google" id="ProtNLM"/>
    </source>
</evidence>
<reference evidence="3 4" key="1">
    <citation type="submission" date="2019-04" db="EMBL/GenBank/DDBJ databases">
        <title>Streptomyces piniterrae sp. nov., a heliquinomycin-producing actinomycete isolated from rhizosphere soil of Pinus yunnanensis.</title>
        <authorList>
            <person name="Zhuang X."/>
            <person name="Zhao J."/>
        </authorList>
    </citation>
    <scope>NUCLEOTIDE SEQUENCE [LARGE SCALE GENOMIC DNA]</scope>
    <source>
        <strain evidence="4">jys28</strain>
    </source>
</reference>
<dbReference type="EMBL" id="SUMB01000002">
    <property type="protein sequence ID" value="TJZ56915.1"/>
    <property type="molecule type" value="Genomic_DNA"/>
</dbReference>
<evidence type="ECO:0000256" key="2">
    <source>
        <dbReference type="SAM" id="Phobius"/>
    </source>
</evidence>
<dbReference type="Proteomes" id="UP000308697">
    <property type="component" value="Unassembled WGS sequence"/>
</dbReference>
<keyword evidence="2" id="KW-0812">Transmembrane</keyword>
<comment type="caution">
    <text evidence="3">The sequence shown here is derived from an EMBL/GenBank/DDBJ whole genome shotgun (WGS) entry which is preliminary data.</text>
</comment>
<keyword evidence="4" id="KW-1185">Reference proteome</keyword>
<keyword evidence="2" id="KW-1133">Transmembrane helix</keyword>
<dbReference type="RefSeq" id="WP_136738535.1">
    <property type="nucleotide sequence ID" value="NZ_SUMB01000002.1"/>
</dbReference>
<keyword evidence="2" id="KW-0472">Membrane</keyword>
<feature type="compositionally biased region" description="Low complexity" evidence="1">
    <location>
        <begin position="45"/>
        <end position="68"/>
    </location>
</feature>